<keyword evidence="3 4" id="KW-0012">Acyltransferase</keyword>
<evidence type="ECO:0000256" key="3">
    <source>
        <dbReference type="ARBA" id="ARBA00023315"/>
    </source>
</evidence>
<dbReference type="InterPro" id="IPR023213">
    <property type="entry name" value="CAT-like_dom_sf"/>
</dbReference>
<reference evidence="5" key="1">
    <citation type="journal article" date="2010" name="Nat. Biotechnol.">
        <title>Draft genome sequence of the oilseed species Ricinus communis.</title>
        <authorList>
            <person name="Chan A.P."/>
            <person name="Crabtree J."/>
            <person name="Zhao Q."/>
            <person name="Lorenzi H."/>
            <person name="Orvis J."/>
            <person name="Puiu D."/>
            <person name="Melake-Berhan A."/>
            <person name="Jones K.M."/>
            <person name="Redman J."/>
            <person name="Chen G."/>
            <person name="Cahoon E.B."/>
            <person name="Gedil M."/>
            <person name="Stanke M."/>
            <person name="Haas B.J."/>
            <person name="Wortman J.R."/>
            <person name="Fraser-Liggett C.M."/>
            <person name="Ravel J."/>
            <person name="Rabinowicz P.D."/>
        </authorList>
    </citation>
    <scope>NUCLEOTIDE SEQUENCE [LARGE SCALE GENOMIC DNA]</scope>
    <source>
        <strain evidence="5">cv. Hale</strain>
    </source>
</reference>
<evidence type="ECO:0000313" key="5">
    <source>
        <dbReference type="Proteomes" id="UP000008311"/>
    </source>
</evidence>
<dbReference type="GO" id="GO:0047180">
    <property type="term" value="F:salutaridinol 7-O-acetyltransferase activity"/>
    <property type="evidence" value="ECO:0007669"/>
    <property type="project" value="UniProtKB-EC"/>
</dbReference>
<protein>
    <submittedName>
        <fullName evidence="4">Salutaridinol 7-O-acetyltransferase, putative</fullName>
        <ecNumber evidence="4">2.3.1.150</ecNumber>
    </submittedName>
</protein>
<name>B9R8M3_RICCO</name>
<dbReference type="PANTHER" id="PTHR31623">
    <property type="entry name" value="F21J9.9"/>
    <property type="match status" value="1"/>
</dbReference>
<organism evidence="4 5">
    <name type="scientific">Ricinus communis</name>
    <name type="common">Castor bean</name>
    <dbReference type="NCBI Taxonomy" id="3988"/>
    <lineage>
        <taxon>Eukaryota</taxon>
        <taxon>Viridiplantae</taxon>
        <taxon>Streptophyta</taxon>
        <taxon>Embryophyta</taxon>
        <taxon>Tracheophyta</taxon>
        <taxon>Spermatophyta</taxon>
        <taxon>Magnoliopsida</taxon>
        <taxon>eudicotyledons</taxon>
        <taxon>Gunneridae</taxon>
        <taxon>Pentapetalae</taxon>
        <taxon>rosids</taxon>
        <taxon>fabids</taxon>
        <taxon>Malpighiales</taxon>
        <taxon>Euphorbiaceae</taxon>
        <taxon>Acalyphoideae</taxon>
        <taxon>Acalypheae</taxon>
        <taxon>Ricinus</taxon>
    </lineage>
</organism>
<accession>B9R8M3</accession>
<dbReference type="Gene3D" id="3.30.559.10">
    <property type="entry name" value="Chloramphenicol acetyltransferase-like domain"/>
    <property type="match status" value="2"/>
</dbReference>
<sequence length="295" mass="32954">MKMEVQIVSKEDVKPSIPTSPHLRTFQLSLLEQLMPPHSYAPIVLFYPMNKSSTHLDVTKRLKLLKTSLSETLTLFYPLAGKIENELSIDCNDEGANFVETRVNCCLDEFLIQPDLMLINKFLPFPLIVKESAEKIYVTNIQANVFECGGIAIGICISHKILDGAALSTFIKGWTTTARPCKEVVYPKFTAASLFPANDLWLRDSSEALWGSFFRKGDCITRRLVFDASAIDKLKEKATCSVMKCPTRVEAVSAFLWKSAVAASAEFESSYKNGTILVKKFVGKLPLDITCRIHS</sequence>
<dbReference type="InParanoid" id="B9R8M3"/>
<evidence type="ECO:0000313" key="4">
    <source>
        <dbReference type="EMBL" id="EEF52853.1"/>
    </source>
</evidence>
<evidence type="ECO:0000256" key="2">
    <source>
        <dbReference type="ARBA" id="ARBA00022679"/>
    </source>
</evidence>
<dbReference type="EMBL" id="EQ973772">
    <property type="protein sequence ID" value="EEF52853.1"/>
    <property type="molecule type" value="Genomic_DNA"/>
</dbReference>
<dbReference type="eggNOG" id="ENOG502QQQA">
    <property type="taxonomic scope" value="Eukaryota"/>
</dbReference>
<dbReference type="Proteomes" id="UP000008311">
    <property type="component" value="Unassembled WGS sequence"/>
</dbReference>
<dbReference type="PANTHER" id="PTHR31623:SF110">
    <property type="entry name" value="VINORINE SYNTHASE-LIKE"/>
    <property type="match status" value="1"/>
</dbReference>
<keyword evidence="5" id="KW-1185">Reference proteome</keyword>
<dbReference type="EC" id="2.3.1.150" evidence="4"/>
<comment type="similarity">
    <text evidence="1">Belongs to the plant acyltransferase family.</text>
</comment>
<dbReference type="AlphaFoldDB" id="B9R8M3"/>
<proteinExistence type="inferred from homology"/>
<gene>
    <name evidence="4" type="ORF">RCOM_1600920</name>
</gene>
<keyword evidence="2 4" id="KW-0808">Transferase</keyword>
<evidence type="ECO:0000256" key="1">
    <source>
        <dbReference type="ARBA" id="ARBA00009861"/>
    </source>
</evidence>
<dbReference type="Pfam" id="PF02458">
    <property type="entry name" value="Transferase"/>
    <property type="match status" value="1"/>
</dbReference>